<name>A0A1G2FZB8_9BACT</name>
<proteinExistence type="predicted"/>
<accession>A0A1G2FZB8</accession>
<feature type="chain" id="PRO_5009582914" evidence="1">
    <location>
        <begin position="21"/>
        <end position="199"/>
    </location>
</feature>
<evidence type="ECO:0000313" key="3">
    <source>
        <dbReference type="Proteomes" id="UP000177480"/>
    </source>
</evidence>
<protein>
    <submittedName>
        <fullName evidence="2">Uncharacterized protein</fullName>
    </submittedName>
</protein>
<feature type="signal peptide" evidence="1">
    <location>
        <begin position="1"/>
        <end position="20"/>
    </location>
</feature>
<dbReference type="EMBL" id="MHNK01000015">
    <property type="protein sequence ID" value="OGZ43434.1"/>
    <property type="molecule type" value="Genomic_DNA"/>
</dbReference>
<sequence length="199" mass="22021">MKKAFLAVVSLLSVPFLTYAQDSSGPVSAAFFVNSAYCEIMHPCGSVGVYIENESDFTAVDGESENEQSSFMEIYWDNLDCGEEQFTIRFAPLPQKAKQVYKTNPFAQNASVRFHNLRTKDLTTRATHVLGFVDVFWEGGIPEFNTSYKAGFPAEVCSSYLVTNSLARLSLRLDGEIIAEDASCDVALRLDISCASFFP</sequence>
<reference evidence="2 3" key="1">
    <citation type="journal article" date="2016" name="Nat. Commun.">
        <title>Thousands of microbial genomes shed light on interconnected biogeochemical processes in an aquifer system.</title>
        <authorList>
            <person name="Anantharaman K."/>
            <person name="Brown C.T."/>
            <person name="Hug L.A."/>
            <person name="Sharon I."/>
            <person name="Castelle C.J."/>
            <person name="Probst A.J."/>
            <person name="Thomas B.C."/>
            <person name="Singh A."/>
            <person name="Wilkins M.J."/>
            <person name="Karaoz U."/>
            <person name="Brodie E.L."/>
            <person name="Williams K.H."/>
            <person name="Hubbard S.S."/>
            <person name="Banfield J.F."/>
        </authorList>
    </citation>
    <scope>NUCLEOTIDE SEQUENCE [LARGE SCALE GENOMIC DNA]</scope>
</reference>
<dbReference type="AlphaFoldDB" id="A0A1G2FZB8"/>
<comment type="caution">
    <text evidence="2">The sequence shown here is derived from an EMBL/GenBank/DDBJ whole genome shotgun (WGS) entry which is preliminary data.</text>
</comment>
<evidence type="ECO:0000256" key="1">
    <source>
        <dbReference type="SAM" id="SignalP"/>
    </source>
</evidence>
<gene>
    <name evidence="2" type="ORF">A2719_05535</name>
</gene>
<organism evidence="2 3">
    <name type="scientific">Candidatus Ryanbacteria bacterium RIFCSPHIGHO2_01_FULL_45_22</name>
    <dbReference type="NCBI Taxonomy" id="1802114"/>
    <lineage>
        <taxon>Bacteria</taxon>
        <taxon>Candidatus Ryaniibacteriota</taxon>
    </lineage>
</organism>
<evidence type="ECO:0000313" key="2">
    <source>
        <dbReference type="EMBL" id="OGZ43434.1"/>
    </source>
</evidence>
<keyword evidence="1" id="KW-0732">Signal</keyword>
<dbReference type="STRING" id="1802114.A2719_05535"/>
<dbReference type="Proteomes" id="UP000177480">
    <property type="component" value="Unassembled WGS sequence"/>
</dbReference>